<name>A0ABR0T4S9_AURPU</name>
<evidence type="ECO:0000313" key="1">
    <source>
        <dbReference type="EMBL" id="KAK5999402.1"/>
    </source>
</evidence>
<accession>A0ABR0T4S9</accession>
<dbReference type="Proteomes" id="UP001341245">
    <property type="component" value="Unassembled WGS sequence"/>
</dbReference>
<comment type="caution">
    <text evidence="1">The sequence shown here is derived from an EMBL/GenBank/DDBJ whole genome shotgun (WGS) entry which is preliminary data.</text>
</comment>
<dbReference type="EMBL" id="JASGXD010000025">
    <property type="protein sequence ID" value="KAK5999402.1"/>
    <property type="molecule type" value="Genomic_DNA"/>
</dbReference>
<keyword evidence="2" id="KW-1185">Reference proteome</keyword>
<organism evidence="1 2">
    <name type="scientific">Aureobasidium pullulans</name>
    <name type="common">Black yeast</name>
    <name type="synonym">Pullularia pullulans</name>
    <dbReference type="NCBI Taxonomy" id="5580"/>
    <lineage>
        <taxon>Eukaryota</taxon>
        <taxon>Fungi</taxon>
        <taxon>Dikarya</taxon>
        <taxon>Ascomycota</taxon>
        <taxon>Pezizomycotina</taxon>
        <taxon>Dothideomycetes</taxon>
        <taxon>Dothideomycetidae</taxon>
        <taxon>Dothideales</taxon>
        <taxon>Saccotheciaceae</taxon>
        <taxon>Aureobasidium</taxon>
    </lineage>
</organism>
<gene>
    <name evidence="1" type="ORF">QM012_005527</name>
</gene>
<reference evidence="1 2" key="1">
    <citation type="submission" date="2023-11" db="EMBL/GenBank/DDBJ databases">
        <title>Draft genome sequence and annotation of the polyextremotolerant black yeast-like fungus Aureobasidium pullulans NRRL 62042.</title>
        <authorList>
            <person name="Dielentheis-Frenken M.R.E."/>
            <person name="Wibberg D."/>
            <person name="Blank L.M."/>
            <person name="Tiso T."/>
        </authorList>
    </citation>
    <scope>NUCLEOTIDE SEQUENCE [LARGE SCALE GENOMIC DNA]</scope>
    <source>
        <strain evidence="1 2">NRRL 62042</strain>
    </source>
</reference>
<sequence>MPATKAAAAAARMLGGAVVFVPSIAGGAVLDKKVIEEKAAMDAKKGKACKELAAHELPSAPRFH</sequence>
<protein>
    <submittedName>
        <fullName evidence="1">Uncharacterized protein</fullName>
    </submittedName>
</protein>
<evidence type="ECO:0000313" key="2">
    <source>
        <dbReference type="Proteomes" id="UP001341245"/>
    </source>
</evidence>
<proteinExistence type="predicted"/>